<dbReference type="Proteomes" id="UP000823775">
    <property type="component" value="Unassembled WGS sequence"/>
</dbReference>
<name>A0ABS8V951_DATST</name>
<sequence length="116" mass="13221">MFAKKAKSPACYFERKGFKIGKIVQIRRRARKTLRIKISETTVLLDLSQMTFFHLQKDSEELHPDGDRAASNFDITAASSENVNEMKVKKVKKEKEVCGVCGNEMKEKPLMVGLEI</sequence>
<dbReference type="EMBL" id="JACEIK010003639">
    <property type="protein sequence ID" value="MCD9642525.1"/>
    <property type="molecule type" value="Genomic_DNA"/>
</dbReference>
<evidence type="ECO:0000313" key="2">
    <source>
        <dbReference type="Proteomes" id="UP000823775"/>
    </source>
</evidence>
<proteinExistence type="predicted"/>
<accession>A0ABS8V951</accession>
<gene>
    <name evidence="1" type="ORF">HAX54_029367</name>
</gene>
<comment type="caution">
    <text evidence="1">The sequence shown here is derived from an EMBL/GenBank/DDBJ whole genome shotgun (WGS) entry which is preliminary data.</text>
</comment>
<reference evidence="1 2" key="1">
    <citation type="journal article" date="2021" name="BMC Genomics">
        <title>Datura genome reveals duplications of psychoactive alkaloid biosynthetic genes and high mutation rate following tissue culture.</title>
        <authorList>
            <person name="Rajewski A."/>
            <person name="Carter-House D."/>
            <person name="Stajich J."/>
            <person name="Litt A."/>
        </authorList>
    </citation>
    <scope>NUCLEOTIDE SEQUENCE [LARGE SCALE GENOMIC DNA]</scope>
    <source>
        <strain evidence="1">AR-01</strain>
    </source>
</reference>
<keyword evidence="2" id="KW-1185">Reference proteome</keyword>
<evidence type="ECO:0000313" key="1">
    <source>
        <dbReference type="EMBL" id="MCD9642525.1"/>
    </source>
</evidence>
<organism evidence="1 2">
    <name type="scientific">Datura stramonium</name>
    <name type="common">Jimsonweed</name>
    <name type="synonym">Common thornapple</name>
    <dbReference type="NCBI Taxonomy" id="4076"/>
    <lineage>
        <taxon>Eukaryota</taxon>
        <taxon>Viridiplantae</taxon>
        <taxon>Streptophyta</taxon>
        <taxon>Embryophyta</taxon>
        <taxon>Tracheophyta</taxon>
        <taxon>Spermatophyta</taxon>
        <taxon>Magnoliopsida</taxon>
        <taxon>eudicotyledons</taxon>
        <taxon>Gunneridae</taxon>
        <taxon>Pentapetalae</taxon>
        <taxon>asterids</taxon>
        <taxon>lamiids</taxon>
        <taxon>Solanales</taxon>
        <taxon>Solanaceae</taxon>
        <taxon>Solanoideae</taxon>
        <taxon>Datureae</taxon>
        <taxon>Datura</taxon>
    </lineage>
</organism>
<protein>
    <submittedName>
        <fullName evidence="1">Uncharacterized protein</fullName>
    </submittedName>
</protein>